<organism evidence="2 3">
    <name type="scientific">Leptospira kirschneri serovar Bulgarica str. Nikolaevo</name>
    <dbReference type="NCBI Taxonomy" id="1240687"/>
    <lineage>
        <taxon>Bacteria</taxon>
        <taxon>Pseudomonadati</taxon>
        <taxon>Spirochaetota</taxon>
        <taxon>Spirochaetia</taxon>
        <taxon>Leptospirales</taxon>
        <taxon>Leptospiraceae</taxon>
        <taxon>Leptospira</taxon>
    </lineage>
</organism>
<dbReference type="PATRIC" id="fig|1240687.3.peg.2723"/>
<dbReference type="EMBL" id="ANCE01000131">
    <property type="protein sequence ID" value="EMK23785.1"/>
    <property type="molecule type" value="Genomic_DNA"/>
</dbReference>
<feature type="signal peptide" evidence="1">
    <location>
        <begin position="1"/>
        <end position="22"/>
    </location>
</feature>
<evidence type="ECO:0000256" key="1">
    <source>
        <dbReference type="SAM" id="SignalP"/>
    </source>
</evidence>
<proteinExistence type="predicted"/>
<sequence>MRRNIMKIAAVAALTVALTACKSDDDDDDVVMLALLYLADQTSGNCVTITKDDGAHSGAAGAGDGKPTYTATGTTRPKAACGGNFNVAVIVNNPEAVVTSVKAGYQAVKDKADAAGTNCSTGANQTSADLQAAIDAVTTLKVQQSLASIPANGTNCLSSGTGWNLNLLNLSATPNSVDPNPEYFGKTVYACSSEQAKEKLLAQLNTNTFSTIAGSVATDMAVNLVFQQKSAAVTASNYKWTADAAAAGRLINVTELTTAAKAGVALVAFVRAINQNVNLTFGLNGYAASAAGATTARACAKAILGNENETIQSLAASYQVFSGAMAGNVILAGVNVTNDLGSVITTAQAAAAKEVLFPNLTCKYGDFDEENAGNKTTVGTETNVKNIGTCPATYPKI</sequence>
<dbReference type="RefSeq" id="WP_020763570.1">
    <property type="nucleotide sequence ID" value="NZ_ANCE01000131.1"/>
</dbReference>
<dbReference type="OrthoDB" id="345998at2"/>
<comment type="caution">
    <text evidence="2">The sequence shown here is derived from an EMBL/GenBank/DDBJ whole genome shotgun (WGS) entry which is preliminary data.</text>
</comment>
<gene>
    <name evidence="2" type="ORF">LEP1GSC008_1532</name>
</gene>
<keyword evidence="1" id="KW-0732">Signal</keyword>
<keyword evidence="2" id="KW-0449">Lipoprotein</keyword>
<name>M6F5T8_9LEPT</name>
<reference evidence="2 3" key="1">
    <citation type="submission" date="2013-01" db="EMBL/GenBank/DDBJ databases">
        <authorList>
            <person name="Harkins D.M."/>
            <person name="Durkin A.S."/>
            <person name="Brinkac L.M."/>
            <person name="Haft D.H."/>
            <person name="Selengut J.D."/>
            <person name="Sanka R."/>
            <person name="DePew J."/>
            <person name="Purushe J."/>
            <person name="Galloway R.L."/>
            <person name="Vinetz J.M."/>
            <person name="Sutton G.G."/>
            <person name="Nierman W.C."/>
            <person name="Fouts D.E."/>
        </authorList>
    </citation>
    <scope>NUCLEOTIDE SEQUENCE [LARGE SCALE GENOMIC DNA]</scope>
    <source>
        <strain evidence="2 3">Nikolaevo</strain>
    </source>
</reference>
<protein>
    <submittedName>
        <fullName evidence="2">Putative lipoprotein</fullName>
    </submittedName>
</protein>
<evidence type="ECO:0000313" key="3">
    <source>
        <dbReference type="Proteomes" id="UP000011980"/>
    </source>
</evidence>
<dbReference type="NCBIfam" id="NF033160">
    <property type="entry name" value="lipo_LipL36"/>
    <property type="match status" value="1"/>
</dbReference>
<dbReference type="PROSITE" id="PS51257">
    <property type="entry name" value="PROKAR_LIPOPROTEIN"/>
    <property type="match status" value="1"/>
</dbReference>
<feature type="chain" id="PRO_5004077075" evidence="1">
    <location>
        <begin position="23"/>
        <end position="397"/>
    </location>
</feature>
<evidence type="ECO:0000313" key="2">
    <source>
        <dbReference type="EMBL" id="EMK23785.1"/>
    </source>
</evidence>
<dbReference type="Proteomes" id="UP000011980">
    <property type="component" value="Unassembled WGS sequence"/>
</dbReference>
<dbReference type="AlphaFoldDB" id="M6F5T8"/>
<accession>M6F5T8</accession>